<keyword evidence="2" id="KW-1185">Reference proteome</keyword>
<gene>
    <name evidence="1" type="ORF">Goari_014929</name>
</gene>
<dbReference type="EMBL" id="JABFAA010000007">
    <property type="protein sequence ID" value="MBA0687385.1"/>
    <property type="molecule type" value="Genomic_DNA"/>
</dbReference>
<evidence type="ECO:0008006" key="3">
    <source>
        <dbReference type="Google" id="ProtNLM"/>
    </source>
</evidence>
<name>A0A7J8XJC1_GOSAI</name>
<evidence type="ECO:0000313" key="1">
    <source>
        <dbReference type="EMBL" id="MBA0687385.1"/>
    </source>
</evidence>
<evidence type="ECO:0000313" key="2">
    <source>
        <dbReference type="Proteomes" id="UP000593577"/>
    </source>
</evidence>
<proteinExistence type="predicted"/>
<comment type="caution">
    <text evidence="1">The sequence shown here is derived from an EMBL/GenBank/DDBJ whole genome shotgun (WGS) entry which is preliminary data.</text>
</comment>
<sequence>MGIALMHGSVNEFVPQMLIEQQNDKRRRVLGMLWGIWFSRNMMCWLGGAHGSHLSVLRPVIEGGDVRWRKQTIGMLKCNVDEANFVDGGQMGWDAIVHNNAGGFVRCISGSMKIGRNPSMTEILAVRGCFLTSIIIFGRCYYENRNANKVAHISSRITLMRANYMNCIAYSSSIVDNLILSIVRD</sequence>
<protein>
    <recommendedName>
        <fullName evidence="3">RNase H type-1 domain-containing protein</fullName>
    </recommendedName>
</protein>
<organism evidence="1 2">
    <name type="scientific">Gossypium aridum</name>
    <name type="common">American cotton</name>
    <name type="synonym">Erioxylum aridum</name>
    <dbReference type="NCBI Taxonomy" id="34290"/>
    <lineage>
        <taxon>Eukaryota</taxon>
        <taxon>Viridiplantae</taxon>
        <taxon>Streptophyta</taxon>
        <taxon>Embryophyta</taxon>
        <taxon>Tracheophyta</taxon>
        <taxon>Spermatophyta</taxon>
        <taxon>Magnoliopsida</taxon>
        <taxon>eudicotyledons</taxon>
        <taxon>Gunneridae</taxon>
        <taxon>Pentapetalae</taxon>
        <taxon>rosids</taxon>
        <taxon>malvids</taxon>
        <taxon>Malvales</taxon>
        <taxon>Malvaceae</taxon>
        <taxon>Malvoideae</taxon>
        <taxon>Gossypium</taxon>
    </lineage>
</organism>
<reference evidence="1 2" key="1">
    <citation type="journal article" date="2019" name="Genome Biol. Evol.">
        <title>Insights into the evolution of the New World diploid cottons (Gossypium, subgenus Houzingenia) based on genome sequencing.</title>
        <authorList>
            <person name="Grover C.E."/>
            <person name="Arick M.A. 2nd"/>
            <person name="Thrash A."/>
            <person name="Conover J.L."/>
            <person name="Sanders W.S."/>
            <person name="Peterson D.G."/>
            <person name="Frelichowski J.E."/>
            <person name="Scheffler J.A."/>
            <person name="Scheffler B.E."/>
            <person name="Wendel J.F."/>
        </authorList>
    </citation>
    <scope>NUCLEOTIDE SEQUENCE [LARGE SCALE GENOMIC DNA]</scope>
    <source>
        <strain evidence="1">185</strain>
        <tissue evidence="1">Leaf</tissue>
    </source>
</reference>
<accession>A0A7J8XJC1</accession>
<dbReference type="AlphaFoldDB" id="A0A7J8XJC1"/>
<dbReference type="Proteomes" id="UP000593577">
    <property type="component" value="Unassembled WGS sequence"/>
</dbReference>